<dbReference type="InterPro" id="IPR032795">
    <property type="entry name" value="DUF3741-assoc"/>
</dbReference>
<dbReference type="InterPro" id="IPR025486">
    <property type="entry name" value="DUF4378"/>
</dbReference>
<protein>
    <recommendedName>
        <fullName evidence="6">DUF4378 domain-containing protein</fullName>
    </recommendedName>
</protein>
<evidence type="ECO:0008006" key="6">
    <source>
        <dbReference type="Google" id="ProtNLM"/>
    </source>
</evidence>
<evidence type="ECO:0000256" key="1">
    <source>
        <dbReference type="SAM" id="MobiDB-lite"/>
    </source>
</evidence>
<accession>R7W063</accession>
<feature type="compositionally biased region" description="Basic residues" evidence="1">
    <location>
        <begin position="188"/>
        <end position="199"/>
    </location>
</feature>
<feature type="region of interest" description="Disordered" evidence="1">
    <location>
        <begin position="674"/>
        <end position="698"/>
    </location>
</feature>
<feature type="region of interest" description="Disordered" evidence="1">
    <location>
        <begin position="178"/>
        <end position="207"/>
    </location>
</feature>
<feature type="domain" description="DUF4378" evidence="3">
    <location>
        <begin position="905"/>
        <end position="1053"/>
    </location>
</feature>
<feature type="domain" description="DUF3741" evidence="2">
    <location>
        <begin position="263"/>
        <end position="304"/>
    </location>
</feature>
<feature type="compositionally biased region" description="Polar residues" evidence="1">
    <location>
        <begin position="70"/>
        <end position="79"/>
    </location>
</feature>
<feature type="domain" description="DUF3741" evidence="4">
    <location>
        <begin position="167"/>
        <end position="184"/>
    </location>
</feature>
<evidence type="ECO:0000259" key="3">
    <source>
        <dbReference type="Pfam" id="PF14309"/>
    </source>
</evidence>
<feature type="compositionally biased region" description="Polar residues" evidence="1">
    <location>
        <begin position="622"/>
        <end position="642"/>
    </location>
</feature>
<dbReference type="Pfam" id="PF14309">
    <property type="entry name" value="DUF4378"/>
    <property type="match status" value="1"/>
</dbReference>
<organism evidence="5">
    <name type="scientific">Aegilops tauschii</name>
    <name type="common">Tausch's goatgrass</name>
    <name type="synonym">Aegilops squarrosa</name>
    <dbReference type="NCBI Taxonomy" id="37682"/>
    <lineage>
        <taxon>Eukaryota</taxon>
        <taxon>Viridiplantae</taxon>
        <taxon>Streptophyta</taxon>
        <taxon>Embryophyta</taxon>
        <taxon>Tracheophyta</taxon>
        <taxon>Spermatophyta</taxon>
        <taxon>Magnoliopsida</taxon>
        <taxon>Liliopsida</taxon>
        <taxon>Poales</taxon>
        <taxon>Poaceae</taxon>
        <taxon>BOP clade</taxon>
        <taxon>Pooideae</taxon>
        <taxon>Triticodae</taxon>
        <taxon>Triticeae</taxon>
        <taxon>Triticinae</taxon>
        <taxon>Aegilops</taxon>
    </lineage>
</organism>
<dbReference type="ExpressionAtlas" id="R7W063">
    <property type="expression patterns" value="baseline"/>
</dbReference>
<reference evidence="5" key="1">
    <citation type="submission" date="2015-06" db="UniProtKB">
        <authorList>
            <consortium name="EnsemblPlants"/>
        </authorList>
    </citation>
    <scope>IDENTIFICATION</scope>
</reference>
<dbReference type="Pfam" id="PF14383">
    <property type="entry name" value="VARLMGL"/>
    <property type="match status" value="1"/>
</dbReference>
<evidence type="ECO:0000259" key="2">
    <source>
        <dbReference type="Pfam" id="PF12552"/>
    </source>
</evidence>
<feature type="region of interest" description="Disordered" evidence="1">
    <location>
        <begin position="614"/>
        <end position="653"/>
    </location>
</feature>
<proteinExistence type="predicted"/>
<evidence type="ECO:0000259" key="4">
    <source>
        <dbReference type="Pfam" id="PF14383"/>
    </source>
</evidence>
<evidence type="ECO:0000313" key="5">
    <source>
        <dbReference type="EnsemblPlants" id="EMT01715"/>
    </source>
</evidence>
<sequence length="1062" mass="118250">MGEGHLAAEGSWMDDDVVQEGQAHCRGYWRPTMSGQRPKRSIAVEDAAIPVFPEPSGDEDDEGGEPSTSRSGCSVTRRSQPGLEIRAANGPYDRDPVLDFVQVVPCLILDGEGAGSSRKQASNSGILSHTLLDKEIRKSKPRQSSCVPMKKLIDEEFSKDVNARHTSPGAVGRLMGLDSLPTSSGTHSQHRSSRSHAHKTPSFISHDRYVPQRRKNDEMPEVKDVFEVMDVMGVKAHRSPRGRNGNTTSRFDAAEKANLDFIRHKFMDAKRLSTDESLQMSEELNETLDALVSNKDLLLEFLEKRDLGSASSNGNCITILKPSKRNQFIDADNICSHDNDTESFFRKQNEVKYPTRKPHTKLSSQSPREDSGSSRQKLSRSSHQEISDKRACPTRIVVLKPCFEKAQDLEGSFGLPHEIPHSDYRRHTACQCAGMWSPYTDESMCQVSPGDPETSGHIKKGSREIAREVAKQMRAARGRVLQPDTSTIFSDESSQFVSSLAKVKNLERVHRSSELCDGWASPTFNTSPAYSNDTSVINEAKKQLSSRWKIAHQFQHQEPENNGFGVLGDMFVLSDEETSEVATQTMSYQKCPKGELQRNRVPVSCSNSLGISSKDGWRGVAPSNSARSKSLPSFSNHGVQKSSNRKRTGRQNEFSMLKDVLKIGPHDSEYACHSRQRKSLVGGSPFRGDEDQVAPDDEGRTLIDREIHVSSQEAPDVIDMPDSSEQTLAHTVNSGHELDGVCHLDTSSAVFQQNKEPLSPAKLNQHMHQQPSTAFDFRLHVPNFDNLLAQAEGIENHVDDVYAALFNPPTETESPVGIDHHHGVDNDNQASWIHPTGSESPLLSLTFCNITGLRMQLQLLKTETTDDADDTDHLTASEDEVASADEPLAEMEILPHAFVDEEERDFSYVLDMLTLLGIDGAFQDGLLDVRCFSEYPAGPDIYDILENKYSSLILWPASERMLLFELTNTVIADLIASLVHHGSKGLLRRFSSRWDQEGFVVDVWQRVFEIRQEMDGNQGDPLMMDFERHGSEDGIDLVGGEIERMLLKDLVVETIAEFLGTR</sequence>
<dbReference type="PANTHER" id="PTHR46836">
    <property type="entry name" value="AFADIN"/>
    <property type="match status" value="1"/>
</dbReference>
<dbReference type="InterPro" id="IPR022212">
    <property type="entry name" value="DUF3741"/>
</dbReference>
<dbReference type="AlphaFoldDB" id="R7W063"/>
<name>R7W063_AEGTA</name>
<feature type="region of interest" description="Disordered" evidence="1">
    <location>
        <begin position="28"/>
        <end position="91"/>
    </location>
</feature>
<dbReference type="Pfam" id="PF12552">
    <property type="entry name" value="DUF3741"/>
    <property type="match status" value="1"/>
</dbReference>
<dbReference type="PANTHER" id="PTHR46836:SF8">
    <property type="entry name" value="AFADIN"/>
    <property type="match status" value="1"/>
</dbReference>
<dbReference type="EnsemblPlants" id="EMT01715">
    <property type="protein sequence ID" value="EMT01715"/>
    <property type="gene ID" value="F775_12317"/>
</dbReference>
<feature type="region of interest" description="Disordered" evidence="1">
    <location>
        <begin position="346"/>
        <end position="387"/>
    </location>
</feature>